<reference evidence="3 4" key="1">
    <citation type="submission" date="2012-01" db="EMBL/GenBank/DDBJ databases">
        <title>Complete sequence of chromosome of Clostridium pasteurianum BC1.</title>
        <authorList>
            <consortium name="US DOE Joint Genome Institute"/>
            <person name="Lucas S."/>
            <person name="Han J."/>
            <person name="Lapidus A."/>
            <person name="Cheng J.-F."/>
            <person name="Goodwin L."/>
            <person name="Pitluck S."/>
            <person name="Peters L."/>
            <person name="Mikhailova N."/>
            <person name="Teshima H."/>
            <person name="Detter J.C."/>
            <person name="Han C."/>
            <person name="Tapia R."/>
            <person name="Land M."/>
            <person name="Hauser L."/>
            <person name="Kyrpides N."/>
            <person name="Ivanova N."/>
            <person name="Pagani I."/>
            <person name="Dunn J."/>
            <person name="Taghavi S."/>
            <person name="Francis A."/>
            <person name="van der Lelie D."/>
            <person name="Woyke T."/>
        </authorList>
    </citation>
    <scope>NUCLEOTIDE SEQUENCE [LARGE SCALE GENOMIC DNA]</scope>
    <source>
        <strain evidence="3 4">BC1</strain>
    </source>
</reference>
<feature type="transmembrane region" description="Helical" evidence="2">
    <location>
        <begin position="53"/>
        <end position="72"/>
    </location>
</feature>
<evidence type="ECO:0000256" key="1">
    <source>
        <dbReference type="SAM" id="MobiDB-lite"/>
    </source>
</evidence>
<dbReference type="STRING" id="86416.Clopa_2898"/>
<evidence type="ECO:0000313" key="3">
    <source>
        <dbReference type="EMBL" id="AGK97736.1"/>
    </source>
</evidence>
<dbReference type="EMBL" id="CP003261">
    <property type="protein sequence ID" value="AGK97736.1"/>
    <property type="molecule type" value="Genomic_DNA"/>
</dbReference>
<dbReference type="AlphaFoldDB" id="R4K7P0"/>
<dbReference type="HOGENOM" id="CLU_136076_0_0_9"/>
<keyword evidence="2" id="KW-0472">Membrane</keyword>
<keyword evidence="2" id="KW-0812">Transmembrane</keyword>
<evidence type="ECO:0000313" key="4">
    <source>
        <dbReference type="Proteomes" id="UP000013523"/>
    </source>
</evidence>
<evidence type="ECO:0000256" key="2">
    <source>
        <dbReference type="SAM" id="Phobius"/>
    </source>
</evidence>
<keyword evidence="4" id="KW-1185">Reference proteome</keyword>
<feature type="compositionally biased region" description="Basic and acidic residues" evidence="1">
    <location>
        <begin position="18"/>
        <end position="30"/>
    </location>
</feature>
<dbReference type="PATRIC" id="fig|86416.3.peg.2884"/>
<dbReference type="Proteomes" id="UP000013523">
    <property type="component" value="Chromosome"/>
</dbReference>
<feature type="region of interest" description="Disordered" evidence="1">
    <location>
        <begin position="6"/>
        <end position="30"/>
    </location>
</feature>
<dbReference type="KEGG" id="cpas:Clopa_2898"/>
<accession>R4K7P0</accession>
<keyword evidence="2" id="KW-1133">Transmembrane helix</keyword>
<organism evidence="3 4">
    <name type="scientific">Clostridium pasteurianum BC1</name>
    <dbReference type="NCBI Taxonomy" id="86416"/>
    <lineage>
        <taxon>Bacteria</taxon>
        <taxon>Bacillati</taxon>
        <taxon>Bacillota</taxon>
        <taxon>Clostridia</taxon>
        <taxon>Eubacteriales</taxon>
        <taxon>Clostridiaceae</taxon>
        <taxon>Clostridium</taxon>
    </lineage>
</organism>
<proteinExistence type="predicted"/>
<evidence type="ECO:0008006" key="5">
    <source>
        <dbReference type="Google" id="ProtNLM"/>
    </source>
</evidence>
<protein>
    <recommendedName>
        <fullName evidence="5">Cell division protein FtsL</fullName>
    </recommendedName>
</protein>
<sequence length="162" mass="18865">MIVTEKNYISNGNTALAPERKPHREDDRRRLKQEENEKLRRLKQSKLRNQAKVMIGIALTFTIGFSVVYRYSTIYNMENKLSIATIQNNNAAKANESLKLQLMQYNQIQNIEAKASKMNMVQPDKSQAVQVDYDRTTIKTDKNVVNDKKHESVFQIIKDKLF</sequence>
<name>R4K7P0_CLOPA</name>
<gene>
    <name evidence="3" type="ORF">Clopa_2898</name>
</gene>
<dbReference type="OrthoDB" id="1930571at2"/>
<dbReference type="RefSeq" id="WP_015616030.1">
    <property type="nucleotide sequence ID" value="NC_021182.1"/>
</dbReference>